<reference evidence="1 2" key="1">
    <citation type="submission" date="2022-05" db="EMBL/GenBank/DDBJ databases">
        <authorList>
            <consortium name="Genoscope - CEA"/>
            <person name="William W."/>
        </authorList>
    </citation>
    <scope>NUCLEOTIDE SEQUENCE [LARGE SCALE GENOMIC DNA]</scope>
</reference>
<sequence length="217" mass="24572">MNQEFRWDLTWWQKLFQTRDGLSFFCMPMWAPVPDFQVSLNAVGSLGNGTIFNAWSFCCAWAMEQRSLLIRCLSITLDHLQAIQQGLDFDRRDHVMLWAACRLGFFGFLQVREIMVNFSLVSMTVDDLQTDSLVNPTCFKVHIKSSKTDLFCMGCEAVIYMWGVVCPIHNLGDFLALHGSSAGPLFTLIVMEALLHSNSCLPQFSLSCTQLVILAPI</sequence>
<accession>A0ABN8NXM1</accession>
<dbReference type="EMBL" id="CALNXK010000042">
    <property type="protein sequence ID" value="CAH3126237.1"/>
    <property type="molecule type" value="Genomic_DNA"/>
</dbReference>
<organism evidence="1 2">
    <name type="scientific">Porites lobata</name>
    <dbReference type="NCBI Taxonomy" id="104759"/>
    <lineage>
        <taxon>Eukaryota</taxon>
        <taxon>Metazoa</taxon>
        <taxon>Cnidaria</taxon>
        <taxon>Anthozoa</taxon>
        <taxon>Hexacorallia</taxon>
        <taxon>Scleractinia</taxon>
        <taxon>Fungiina</taxon>
        <taxon>Poritidae</taxon>
        <taxon>Porites</taxon>
    </lineage>
</organism>
<proteinExistence type="predicted"/>
<evidence type="ECO:0000313" key="1">
    <source>
        <dbReference type="EMBL" id="CAH3126237.1"/>
    </source>
</evidence>
<comment type="caution">
    <text evidence="1">The sequence shown here is derived from an EMBL/GenBank/DDBJ whole genome shotgun (WGS) entry which is preliminary data.</text>
</comment>
<dbReference type="Proteomes" id="UP001159405">
    <property type="component" value="Unassembled WGS sequence"/>
</dbReference>
<name>A0ABN8NXM1_9CNID</name>
<protein>
    <submittedName>
        <fullName evidence="1">Uncharacterized protein</fullName>
    </submittedName>
</protein>
<evidence type="ECO:0000313" key="2">
    <source>
        <dbReference type="Proteomes" id="UP001159405"/>
    </source>
</evidence>
<keyword evidence="2" id="KW-1185">Reference proteome</keyword>
<gene>
    <name evidence="1" type="ORF">PLOB_00032267</name>
</gene>